<organism evidence="1 2">
    <name type="scientific">Jatrophihabitans cynanchi</name>
    <dbReference type="NCBI Taxonomy" id="2944128"/>
    <lineage>
        <taxon>Bacteria</taxon>
        <taxon>Bacillati</taxon>
        <taxon>Actinomycetota</taxon>
        <taxon>Actinomycetes</taxon>
        <taxon>Jatrophihabitantales</taxon>
        <taxon>Jatrophihabitantaceae</taxon>
        <taxon>Jatrophihabitans</taxon>
    </lineage>
</organism>
<dbReference type="SFLD" id="SFLDG01135">
    <property type="entry name" value="C1.5.6:_HAD__Beta-PGM__Phospha"/>
    <property type="match status" value="1"/>
</dbReference>
<gene>
    <name evidence="1" type="ORF">M6B22_18410</name>
</gene>
<dbReference type="NCBIfam" id="TIGR01509">
    <property type="entry name" value="HAD-SF-IA-v3"/>
    <property type="match status" value="1"/>
</dbReference>
<dbReference type="SUPFAM" id="SSF56784">
    <property type="entry name" value="HAD-like"/>
    <property type="match status" value="1"/>
</dbReference>
<dbReference type="RefSeq" id="WP_269443021.1">
    <property type="nucleotide sequence ID" value="NZ_CP097463.1"/>
</dbReference>
<keyword evidence="2" id="KW-1185">Reference proteome</keyword>
<dbReference type="SFLD" id="SFLDS00003">
    <property type="entry name" value="Haloacid_Dehalogenase"/>
    <property type="match status" value="1"/>
</dbReference>
<dbReference type="PANTHER" id="PTHR43434:SF16">
    <property type="entry name" value="BLL8046 PROTEIN"/>
    <property type="match status" value="1"/>
</dbReference>
<dbReference type="InterPro" id="IPR006439">
    <property type="entry name" value="HAD-SF_hydro_IA"/>
</dbReference>
<name>A0ABY7JXV1_9ACTN</name>
<dbReference type="SFLD" id="SFLDG01129">
    <property type="entry name" value="C1.5:_HAD__Beta-PGM__Phosphata"/>
    <property type="match status" value="1"/>
</dbReference>
<dbReference type="GO" id="GO:0016787">
    <property type="term" value="F:hydrolase activity"/>
    <property type="evidence" value="ECO:0007669"/>
    <property type="project" value="UniProtKB-KW"/>
</dbReference>
<dbReference type="Gene3D" id="3.40.50.1000">
    <property type="entry name" value="HAD superfamily/HAD-like"/>
    <property type="match status" value="1"/>
</dbReference>
<dbReference type="Pfam" id="PF00702">
    <property type="entry name" value="Hydrolase"/>
    <property type="match status" value="1"/>
</dbReference>
<proteinExistence type="predicted"/>
<dbReference type="InterPro" id="IPR036412">
    <property type="entry name" value="HAD-like_sf"/>
</dbReference>
<protein>
    <submittedName>
        <fullName evidence="1">HAD family hydrolase</fullName>
    </submittedName>
</protein>
<dbReference type="InterPro" id="IPR023214">
    <property type="entry name" value="HAD_sf"/>
</dbReference>
<reference evidence="1" key="1">
    <citation type="submission" date="2022-05" db="EMBL/GenBank/DDBJ databases">
        <title>Jatrophihabitans sp. SB3-54 whole genome sequence.</title>
        <authorList>
            <person name="Suh M.K."/>
            <person name="Eom M.K."/>
            <person name="Kim J.S."/>
            <person name="Kim H.S."/>
            <person name="Do H.E."/>
            <person name="Shin Y.K."/>
            <person name="Lee J.-S."/>
        </authorList>
    </citation>
    <scope>NUCLEOTIDE SEQUENCE</scope>
    <source>
        <strain evidence="1">SB3-54</strain>
    </source>
</reference>
<dbReference type="Proteomes" id="UP001164693">
    <property type="component" value="Chromosome"/>
</dbReference>
<dbReference type="PANTHER" id="PTHR43434">
    <property type="entry name" value="PHOSPHOGLYCOLATE PHOSPHATASE"/>
    <property type="match status" value="1"/>
</dbReference>
<accession>A0ABY7JXV1</accession>
<dbReference type="NCBIfam" id="TIGR01549">
    <property type="entry name" value="HAD-SF-IA-v1"/>
    <property type="match status" value="1"/>
</dbReference>
<dbReference type="Gene3D" id="1.10.150.240">
    <property type="entry name" value="Putative phosphatase, domain 2"/>
    <property type="match status" value="1"/>
</dbReference>
<dbReference type="InterPro" id="IPR023198">
    <property type="entry name" value="PGP-like_dom2"/>
</dbReference>
<sequence length="227" mass="23704">MPGDDRAGVLFDVDGTLVDTPYLHAVCWAEALRQSGHPVPMATVHRAIGMGSDELLDHLLGEDRDRSADDELDTAHLTLYKQFWGRLLPLPGAADVLRSCSGRGLDTVLASSASDEELSALRSALDADDAITAATSSSDAGSGKPAPDILQAALDQSGLAPERVAFVGDAVWDGQAAARAGVVFVGVTCGGTSEAELRENGAVEVWRDPADLLAHLDHSVLGRLGAR</sequence>
<dbReference type="EMBL" id="CP097463">
    <property type="protein sequence ID" value="WAX56488.1"/>
    <property type="molecule type" value="Genomic_DNA"/>
</dbReference>
<dbReference type="InterPro" id="IPR050155">
    <property type="entry name" value="HAD-like_hydrolase_sf"/>
</dbReference>
<evidence type="ECO:0000313" key="2">
    <source>
        <dbReference type="Proteomes" id="UP001164693"/>
    </source>
</evidence>
<evidence type="ECO:0000313" key="1">
    <source>
        <dbReference type="EMBL" id="WAX56488.1"/>
    </source>
</evidence>
<keyword evidence="1" id="KW-0378">Hydrolase</keyword>